<proteinExistence type="predicted"/>
<sequence>MQLFRLSRFPYKDELSGKGAAKFGNRWNSKGTEVIYTASSRALANAEVAVHLPLGILPQDYYMVEIGVPENSSTLELNMEDLPKGWNALPHIPPTQKVGDLFVRENAFLLLKVPSVVVLGDFNYVINPFHAQFREVHIMKTYPFPFDRRLLRI</sequence>
<dbReference type="Proteomes" id="UP001310022">
    <property type="component" value="Unassembled WGS sequence"/>
</dbReference>
<keyword evidence="3" id="KW-1185">Reference proteome</keyword>
<evidence type="ECO:0000313" key="2">
    <source>
        <dbReference type="EMBL" id="GJM61252.1"/>
    </source>
</evidence>
<protein>
    <recommendedName>
        <fullName evidence="1">RES domain-containing protein</fullName>
    </recommendedName>
</protein>
<evidence type="ECO:0000259" key="1">
    <source>
        <dbReference type="SMART" id="SM00953"/>
    </source>
</evidence>
<dbReference type="EMBL" id="BQKE01000001">
    <property type="protein sequence ID" value="GJM61252.1"/>
    <property type="molecule type" value="Genomic_DNA"/>
</dbReference>
<dbReference type="RefSeq" id="WP_338236833.1">
    <property type="nucleotide sequence ID" value="NZ_BQKE01000001.1"/>
</dbReference>
<dbReference type="SMART" id="SM00953">
    <property type="entry name" value="RES"/>
    <property type="match status" value="1"/>
</dbReference>
<accession>A0AAN4VXH2</accession>
<dbReference type="Pfam" id="PF08808">
    <property type="entry name" value="RES"/>
    <property type="match status" value="1"/>
</dbReference>
<gene>
    <name evidence="2" type="ORF">PEDI_18040</name>
</gene>
<name>A0AAN4VXH2_9BACT</name>
<reference evidence="2 3" key="1">
    <citation type="submission" date="2021-12" db="EMBL/GenBank/DDBJ databases">
        <title>Genome sequencing of bacteria with rrn-lacking chromosome and rrn-plasmid.</title>
        <authorList>
            <person name="Anda M."/>
            <person name="Iwasaki W."/>
        </authorList>
    </citation>
    <scope>NUCLEOTIDE SEQUENCE [LARGE SCALE GENOMIC DNA]</scope>
    <source>
        <strain evidence="2 3">NBRC 15940</strain>
    </source>
</reference>
<evidence type="ECO:0000313" key="3">
    <source>
        <dbReference type="Proteomes" id="UP001310022"/>
    </source>
</evidence>
<comment type="caution">
    <text evidence="2">The sequence shown here is derived from an EMBL/GenBank/DDBJ whole genome shotgun (WGS) entry which is preliminary data.</text>
</comment>
<organism evidence="2 3">
    <name type="scientific">Persicobacter diffluens</name>
    <dbReference type="NCBI Taxonomy" id="981"/>
    <lineage>
        <taxon>Bacteria</taxon>
        <taxon>Pseudomonadati</taxon>
        <taxon>Bacteroidota</taxon>
        <taxon>Cytophagia</taxon>
        <taxon>Cytophagales</taxon>
        <taxon>Persicobacteraceae</taxon>
        <taxon>Persicobacter</taxon>
    </lineage>
</organism>
<dbReference type="AlphaFoldDB" id="A0AAN4VXH2"/>
<feature type="domain" description="RES" evidence="1">
    <location>
        <begin position="14"/>
        <end position="140"/>
    </location>
</feature>
<dbReference type="InterPro" id="IPR014914">
    <property type="entry name" value="RES_dom"/>
</dbReference>